<protein>
    <submittedName>
        <fullName evidence="1">Uncharacterized protein</fullName>
    </submittedName>
</protein>
<evidence type="ECO:0000313" key="2">
    <source>
        <dbReference type="Proteomes" id="UP000514533"/>
    </source>
</evidence>
<sequence>MNERINDKRRFEYHIHKLQFCARKLTGDIDCVFIREGIDFNSHNILIHGRKGKLSILIKAADELSIPSSLNMKTRRQWFITLPPEYNTHQFIYRIIQEPSCSVWPLTVKPVKTFFNISPTERNKIKKMHRKNVKFLLQALTLDVMRGNVRFQDAATRYTACTGCDINTSLRYFSRVYLER</sequence>
<name>A0A0L1BLU8_ECOLX</name>
<dbReference type="AlphaFoldDB" id="A0A0L1BLU8"/>
<gene>
    <name evidence="1" type="ORF">HVV39_27040</name>
</gene>
<dbReference type="Proteomes" id="UP000514533">
    <property type="component" value="Plasmid pRHB01-C20_2"/>
</dbReference>
<accession>A0A0L1BLU8</accession>
<reference evidence="1 2" key="1">
    <citation type="submission" date="2020-06" db="EMBL/GenBank/DDBJ databases">
        <title>REHAB project genomes.</title>
        <authorList>
            <person name="Shaw L.P."/>
        </authorList>
    </citation>
    <scope>NUCLEOTIDE SEQUENCE [LARGE SCALE GENOMIC DNA]</scope>
    <source>
        <strain evidence="1 2">RHB01-C20</strain>
        <plasmid evidence="2">prhb01-c20_2</plasmid>
    </source>
</reference>
<dbReference type="RefSeq" id="WP_050940426.1">
    <property type="nucleotide sequence ID" value="NZ_BFGA01000033.1"/>
</dbReference>
<proteinExistence type="predicted"/>
<geneLocation type="plasmid" evidence="2">
    <name>prhb01-c20_2</name>
</geneLocation>
<organism evidence="1 2">
    <name type="scientific">Escherichia coli</name>
    <dbReference type="NCBI Taxonomy" id="562"/>
    <lineage>
        <taxon>Bacteria</taxon>
        <taxon>Pseudomonadati</taxon>
        <taxon>Pseudomonadota</taxon>
        <taxon>Gammaproteobacteria</taxon>
        <taxon>Enterobacterales</taxon>
        <taxon>Enterobacteriaceae</taxon>
        <taxon>Escherichia</taxon>
    </lineage>
</organism>
<evidence type="ECO:0000313" key="1">
    <source>
        <dbReference type="EMBL" id="QMS41617.1"/>
    </source>
</evidence>
<dbReference type="EMBL" id="CP055982">
    <property type="protein sequence ID" value="QMS41617.1"/>
    <property type="molecule type" value="Genomic_DNA"/>
</dbReference>
<keyword evidence="1" id="KW-0614">Plasmid</keyword>